<proteinExistence type="predicted"/>
<evidence type="ECO:0000313" key="3">
    <source>
        <dbReference type="Proteomes" id="UP000029725"/>
    </source>
</evidence>
<keyword evidence="1" id="KW-1133">Transmembrane helix</keyword>
<dbReference type="EMBL" id="JMKJ01000288">
    <property type="protein sequence ID" value="KGG51442.1"/>
    <property type="molecule type" value="Genomic_DNA"/>
</dbReference>
<feature type="transmembrane region" description="Helical" evidence="1">
    <location>
        <begin position="12"/>
        <end position="29"/>
    </location>
</feature>
<evidence type="ECO:0000256" key="1">
    <source>
        <dbReference type="SAM" id="Phobius"/>
    </source>
</evidence>
<dbReference type="Proteomes" id="UP000029725">
    <property type="component" value="Unassembled WGS sequence"/>
</dbReference>
<sequence length="420" mass="47184">MVSPLSVSPDTPTYIAFILNFTIGFCNYIRFSAVNLIGSELENISDWLLRIFQLTDNSPQYVINVCQVFYLLCALVKCVQNSWSNHKSTLDSLENSRHHGISAIVPRVLKNHQAQKKPFTPYDKLVHTLRLVFGIAFALALQTGIPSVILEAYSANPIDAFADEDLYFERFFSISKYSAFLLANTASSIFWLWASCLYVCPDVPFKIVVVPVVYMIKVILFFVVRRIFRNCWNPDASNVGSYVQLYLSPYTAYPCILFSFGMLVLIAGVIGTPDPAITGRIKIPSIFLFIVLSSLSGILISNINFLPKMLFELLRSDISSSGSYVLALHFFPFNYNGNLSSFAFCMLTFLMFMETGARSASSSFKTPVNSWGEAFQEIYKYLMCVSSVISSVERYPISVIAAAFYLIKPFKITLPSVNSE</sequence>
<keyword evidence="1" id="KW-0812">Transmembrane</keyword>
<dbReference type="AlphaFoldDB" id="A0A098VR00"/>
<feature type="transmembrane region" description="Helical" evidence="1">
    <location>
        <begin position="283"/>
        <end position="306"/>
    </location>
</feature>
<keyword evidence="3" id="KW-1185">Reference proteome</keyword>
<dbReference type="GeneID" id="25259694"/>
<feature type="transmembrane region" description="Helical" evidence="1">
    <location>
        <begin position="250"/>
        <end position="271"/>
    </location>
</feature>
<feature type="transmembrane region" description="Helical" evidence="1">
    <location>
        <begin position="131"/>
        <end position="150"/>
    </location>
</feature>
<dbReference type="VEuPathDB" id="MicrosporidiaDB:DI09_35p300"/>
<keyword evidence="1" id="KW-0472">Membrane</keyword>
<protein>
    <submittedName>
        <fullName evidence="2">Uncharacterized protein</fullName>
    </submittedName>
</protein>
<reference evidence="2 3" key="1">
    <citation type="submission" date="2014-04" db="EMBL/GenBank/DDBJ databases">
        <title>A new species of microsporidia sheds light on the evolution of extreme parasitism.</title>
        <authorList>
            <person name="Haag K.L."/>
            <person name="James T.Y."/>
            <person name="Larsson R."/>
            <person name="Schaer T.M."/>
            <person name="Refardt D."/>
            <person name="Pombert J.-F."/>
            <person name="Ebert D."/>
        </authorList>
    </citation>
    <scope>NUCLEOTIDE SEQUENCE [LARGE SCALE GENOMIC DNA]</scope>
    <source>
        <strain evidence="2 3">UGP3</strain>
        <tissue evidence="2">Spores</tissue>
    </source>
</reference>
<feature type="transmembrane region" description="Helical" evidence="1">
    <location>
        <begin position="326"/>
        <end position="352"/>
    </location>
</feature>
<organism evidence="2 3">
    <name type="scientific">Mitosporidium daphniae</name>
    <dbReference type="NCBI Taxonomy" id="1485682"/>
    <lineage>
        <taxon>Eukaryota</taxon>
        <taxon>Fungi</taxon>
        <taxon>Fungi incertae sedis</taxon>
        <taxon>Microsporidia</taxon>
        <taxon>Mitosporidium</taxon>
    </lineage>
</organism>
<dbReference type="RefSeq" id="XP_013237869.1">
    <property type="nucleotide sequence ID" value="XM_013382415.1"/>
</dbReference>
<dbReference type="HOGENOM" id="CLU_653973_0_0_1"/>
<feature type="transmembrane region" description="Helical" evidence="1">
    <location>
        <begin position="177"/>
        <end position="200"/>
    </location>
</feature>
<gene>
    <name evidence="2" type="ORF">DI09_35p300</name>
</gene>
<comment type="caution">
    <text evidence="2">The sequence shown here is derived from an EMBL/GenBank/DDBJ whole genome shotgun (WGS) entry which is preliminary data.</text>
</comment>
<evidence type="ECO:0000313" key="2">
    <source>
        <dbReference type="EMBL" id="KGG51442.1"/>
    </source>
</evidence>
<accession>A0A098VR00</accession>
<feature type="transmembrane region" description="Helical" evidence="1">
    <location>
        <begin position="207"/>
        <end position="228"/>
    </location>
</feature>
<name>A0A098VR00_9MICR</name>